<evidence type="ECO:0000313" key="2">
    <source>
        <dbReference type="Proteomes" id="UP000594195"/>
    </source>
</evidence>
<dbReference type="GO" id="GO:0016773">
    <property type="term" value="F:phosphotransferase activity, alcohol group as acceptor"/>
    <property type="evidence" value="ECO:0007669"/>
    <property type="project" value="InterPro"/>
</dbReference>
<dbReference type="EMBL" id="CP040442">
    <property type="protein sequence ID" value="QOW09462.1"/>
    <property type="molecule type" value="Genomic_DNA"/>
</dbReference>
<dbReference type="RefSeq" id="WP_193812676.1">
    <property type="nucleotide sequence ID" value="NZ_CP040442.1"/>
</dbReference>
<dbReference type="AlphaFoldDB" id="A0A7M2Y7T3"/>
<dbReference type="GO" id="GO:0006040">
    <property type="term" value="P:amino sugar metabolic process"/>
    <property type="evidence" value="ECO:0007669"/>
    <property type="project" value="InterPro"/>
</dbReference>
<name>A0A7M2Y7T3_9FLAO</name>
<dbReference type="KEGG" id="kfa:Q73A0000_03320"/>
<dbReference type="GO" id="GO:0016301">
    <property type="term" value="F:kinase activity"/>
    <property type="evidence" value="ECO:0007669"/>
    <property type="project" value="UniProtKB-KW"/>
</dbReference>
<proteinExistence type="predicted"/>
<keyword evidence="1" id="KW-0808">Transferase</keyword>
<dbReference type="PANTHER" id="PTHR30605:SF0">
    <property type="entry name" value="ANHYDRO-N-ACETYLMURAMIC ACID KINASE"/>
    <property type="match status" value="1"/>
</dbReference>
<gene>
    <name evidence="1" type="ORF">Q73A0000_03320</name>
</gene>
<dbReference type="PANTHER" id="PTHR30605">
    <property type="entry name" value="ANHYDRO-N-ACETYLMURAMIC ACID KINASE"/>
    <property type="match status" value="1"/>
</dbReference>
<reference evidence="1 2" key="1">
    <citation type="submission" date="2019-05" db="EMBL/GenBank/DDBJ databases">
        <title>Chryseobacterium sp. isolated from King George Island, maritime Antarctica.</title>
        <authorList>
            <person name="Peng X."/>
        </authorList>
    </citation>
    <scope>NUCLEOTIDE SEQUENCE [LARGE SCALE GENOMIC DNA]</scope>
    <source>
        <strain evidence="1 2">7-3A</strain>
    </source>
</reference>
<evidence type="ECO:0000313" key="1">
    <source>
        <dbReference type="EMBL" id="QOW09462.1"/>
    </source>
</evidence>
<dbReference type="EC" id="2.7.1.170" evidence="1"/>
<dbReference type="NCBIfam" id="NF007144">
    <property type="entry name" value="PRK09585.2-3"/>
    <property type="match status" value="1"/>
</dbReference>
<keyword evidence="2" id="KW-1185">Reference proteome</keyword>
<dbReference type="InterPro" id="IPR043129">
    <property type="entry name" value="ATPase_NBD"/>
</dbReference>
<accession>A0A7M2Y7T3</accession>
<organism evidence="1 2">
    <name type="scientific">Kaistella flava</name>
    <name type="common">ex Peng et al. 2021</name>
    <dbReference type="NCBI Taxonomy" id="2038776"/>
    <lineage>
        <taxon>Bacteria</taxon>
        <taxon>Pseudomonadati</taxon>
        <taxon>Bacteroidota</taxon>
        <taxon>Flavobacteriia</taxon>
        <taxon>Flavobacteriales</taxon>
        <taxon>Weeksellaceae</taxon>
        <taxon>Chryseobacterium group</taxon>
        <taxon>Kaistella</taxon>
    </lineage>
</organism>
<keyword evidence="1" id="KW-0418">Kinase</keyword>
<sequence length="349" mass="39356">MNFHALGLMSGTSLDGLDICHAFFEKNEVGKWNFKILNAATFPYSEKWENKLRNAIYLSAEEIFELNSEYGFYLGQKVKEFIQKYSLENIDFIASHGHTVFHQPQKKFTVQIGDGRAIKLLTTIPVIYDFRSQDVLMGGNGAPLVPIGDELLFSEFDACLNIGGFSNISFKENGKRIAFDICPVNIVLNHFAKQLGKEYDENGNFARNGIINDKLLSTLNSIEYYHQNPPKSLGMEWVSEHILPELKNENPATILATFTEHAATQIAHIFNQYQIKKVLFTGGGTYNSHLVESIKNKTETEIIIQEKELIDFKEALIFAFMGVLRMRNDNNVLSSATGSSHDHCSGILV</sequence>
<dbReference type="GO" id="GO:0009254">
    <property type="term" value="P:peptidoglycan turnover"/>
    <property type="evidence" value="ECO:0007669"/>
    <property type="project" value="InterPro"/>
</dbReference>
<dbReference type="Pfam" id="PF03702">
    <property type="entry name" value="AnmK"/>
    <property type="match status" value="1"/>
</dbReference>
<dbReference type="InterPro" id="IPR005338">
    <property type="entry name" value="Anhydro_N_Ac-Mur_kinase"/>
</dbReference>
<protein>
    <submittedName>
        <fullName evidence="1">Anhydro-N-acetylmuramic acid kinase</fullName>
        <ecNumber evidence="1">2.7.1.170</ecNumber>
    </submittedName>
</protein>
<dbReference type="Gene3D" id="3.30.420.40">
    <property type="match status" value="2"/>
</dbReference>
<dbReference type="Proteomes" id="UP000594195">
    <property type="component" value="Chromosome"/>
</dbReference>
<dbReference type="SUPFAM" id="SSF53067">
    <property type="entry name" value="Actin-like ATPase domain"/>
    <property type="match status" value="1"/>
</dbReference>
<dbReference type="GO" id="GO:0005524">
    <property type="term" value="F:ATP binding"/>
    <property type="evidence" value="ECO:0007669"/>
    <property type="project" value="InterPro"/>
</dbReference>